<dbReference type="EMBL" id="CAWUHD010000080">
    <property type="protein sequence ID" value="CAK7228664.1"/>
    <property type="molecule type" value="Genomic_DNA"/>
</dbReference>
<proteinExistence type="predicted"/>
<reference evidence="3 4" key="1">
    <citation type="submission" date="2024-01" db="EMBL/GenBank/DDBJ databases">
        <authorList>
            <person name="Allen C."/>
            <person name="Tagirdzhanova G."/>
        </authorList>
    </citation>
    <scope>NUCLEOTIDE SEQUENCE [LARGE SCALE GENOMIC DNA]</scope>
</reference>
<evidence type="ECO:0000256" key="2">
    <source>
        <dbReference type="SAM" id="MobiDB-lite"/>
    </source>
</evidence>
<evidence type="ECO:0000256" key="1">
    <source>
        <dbReference type="SAM" id="Coils"/>
    </source>
</evidence>
<feature type="compositionally biased region" description="Basic and acidic residues" evidence="2">
    <location>
        <begin position="113"/>
        <end position="127"/>
    </location>
</feature>
<feature type="non-terminal residue" evidence="3">
    <location>
        <position position="386"/>
    </location>
</feature>
<gene>
    <name evidence="3" type="ORF">SEUCBS140593_006990</name>
</gene>
<feature type="region of interest" description="Disordered" evidence="2">
    <location>
        <begin position="222"/>
        <end position="260"/>
    </location>
</feature>
<feature type="compositionally biased region" description="Polar residues" evidence="2">
    <location>
        <begin position="59"/>
        <end position="78"/>
    </location>
</feature>
<feature type="compositionally biased region" description="Polar residues" evidence="2">
    <location>
        <begin position="224"/>
        <end position="237"/>
    </location>
</feature>
<evidence type="ECO:0000313" key="4">
    <source>
        <dbReference type="Proteomes" id="UP001642482"/>
    </source>
</evidence>
<name>A0ABP0C9F9_9PEZI</name>
<feature type="compositionally biased region" description="Basic and acidic residues" evidence="2">
    <location>
        <begin position="1"/>
        <end position="15"/>
    </location>
</feature>
<feature type="compositionally biased region" description="Low complexity" evidence="2">
    <location>
        <begin position="16"/>
        <end position="32"/>
    </location>
</feature>
<keyword evidence="1" id="KW-0175">Coiled coil</keyword>
<accession>A0ABP0C9F9</accession>
<comment type="caution">
    <text evidence="3">The sequence shown here is derived from an EMBL/GenBank/DDBJ whole genome shotgun (WGS) entry which is preliminary data.</text>
</comment>
<organism evidence="3 4">
    <name type="scientific">Sporothrix eucalyptigena</name>
    <dbReference type="NCBI Taxonomy" id="1812306"/>
    <lineage>
        <taxon>Eukaryota</taxon>
        <taxon>Fungi</taxon>
        <taxon>Dikarya</taxon>
        <taxon>Ascomycota</taxon>
        <taxon>Pezizomycotina</taxon>
        <taxon>Sordariomycetes</taxon>
        <taxon>Sordariomycetidae</taxon>
        <taxon>Ophiostomatales</taxon>
        <taxon>Ophiostomataceae</taxon>
        <taxon>Sporothrix</taxon>
    </lineage>
</organism>
<feature type="region of interest" description="Disordered" evidence="2">
    <location>
        <begin position="1"/>
        <end position="172"/>
    </location>
</feature>
<dbReference type="Proteomes" id="UP001642482">
    <property type="component" value="Unassembled WGS sequence"/>
</dbReference>
<keyword evidence="4" id="KW-1185">Reference proteome</keyword>
<evidence type="ECO:0000313" key="3">
    <source>
        <dbReference type="EMBL" id="CAK7228664.1"/>
    </source>
</evidence>
<protein>
    <submittedName>
        <fullName evidence="3">Uncharacterized protein</fullName>
    </submittedName>
</protein>
<feature type="compositionally biased region" description="Polar residues" evidence="2">
    <location>
        <begin position="33"/>
        <end position="45"/>
    </location>
</feature>
<feature type="coiled-coil region" evidence="1">
    <location>
        <begin position="275"/>
        <end position="302"/>
    </location>
</feature>
<sequence>MASFKKTKEQEESDRSALLSSSPLISPHSNQSPPESTANNGIQRSGRSRAMFKVPSFLSLRSSNTGSAKNGDAENTQAEGLILSSPKDSQSALQWLDFSVGKPKNSKAANKLGGHERDKELASDHDLQSNTSGLGIPSLHKYTPNSSSPKTAGEFSSRPQSQARVAKPHNWRQWDKEEDLNTYFPINDADFVWHRPSFKQIVESLQIAIASGETVPQVARTLLPQVNPSTSKPSTGPFTKRRPSAPPPPSPLTIGPEHPIPGRYRSHIMRAIEGIHDIQEALDSATNRVADVEEAHERDLQQFSELSREWAIREQKLEAEIWHLQQFCKAERMDHTLDSKSRGGNEPGLCDTNASLGSFQTRVAATIEASARSLKPAPAVEDSAKA</sequence>